<dbReference type="EMBL" id="AMKT01000083">
    <property type="protein sequence ID" value="OXG12880.1"/>
    <property type="molecule type" value="Genomic_DNA"/>
</dbReference>
<name>A0A854Q3Q5_CRYNE</name>
<proteinExistence type="predicted"/>
<gene>
    <name evidence="1" type="ORF">C361_06068</name>
</gene>
<accession>A0A854Q3Q5</accession>
<dbReference type="AlphaFoldDB" id="A0A854Q3Q5"/>
<sequence>MSHLLAYRSACESADILLGTLSLIPATEEPPPPTTQRSRCAELWDAQRDTILLGLNDTQRKRLTENASKLGRSWLSTIPLFQPLRLSDVNIASALHDRTLVGSSVPICRFCGASALLDHDELCRGRNPWSQYRHDAINRPIFKHLKQINGATVEVEPPTLSGQRRNDLRVRGTSSLAFTDYDLKMLFLRDRDGRSTVGPTPAKYKLADFCWDRCVGWLD</sequence>
<reference evidence="1 2" key="1">
    <citation type="submission" date="2017-06" db="EMBL/GenBank/DDBJ databases">
        <title>Global population genomics of the pathogenic fungus Cryptococcus neoformans var. grubii.</title>
        <authorList>
            <person name="Cuomo C."/>
            <person name="Litvintseva A."/>
            <person name="Chen Y."/>
            <person name="Young S."/>
            <person name="Zeng Q."/>
            <person name="Chapman S."/>
            <person name="Gujja S."/>
            <person name="Saif S."/>
            <person name="Birren B."/>
        </authorList>
    </citation>
    <scope>NUCLEOTIDE SEQUENCE [LARGE SCALE GENOMIC DNA]</scope>
    <source>
        <strain evidence="1 2">Tu259-1</strain>
    </source>
</reference>
<comment type="caution">
    <text evidence="1">The sequence shown here is derived from an EMBL/GenBank/DDBJ whole genome shotgun (WGS) entry which is preliminary data.</text>
</comment>
<organism evidence="1 2">
    <name type="scientific">Cryptococcus neoformans Tu259-1</name>
    <dbReference type="NCBI Taxonomy" id="1230072"/>
    <lineage>
        <taxon>Eukaryota</taxon>
        <taxon>Fungi</taxon>
        <taxon>Dikarya</taxon>
        <taxon>Basidiomycota</taxon>
        <taxon>Agaricomycotina</taxon>
        <taxon>Tremellomycetes</taxon>
        <taxon>Tremellales</taxon>
        <taxon>Cryptococcaceae</taxon>
        <taxon>Cryptococcus</taxon>
        <taxon>Cryptococcus neoformans species complex</taxon>
    </lineage>
</organism>
<dbReference type="Proteomes" id="UP000199727">
    <property type="component" value="Unassembled WGS sequence"/>
</dbReference>
<evidence type="ECO:0000313" key="2">
    <source>
        <dbReference type="Proteomes" id="UP000199727"/>
    </source>
</evidence>
<evidence type="ECO:0000313" key="1">
    <source>
        <dbReference type="EMBL" id="OXG12880.1"/>
    </source>
</evidence>
<dbReference type="OrthoDB" id="2575404at2759"/>
<protein>
    <submittedName>
        <fullName evidence="1">Uncharacterized protein</fullName>
    </submittedName>
</protein>